<name>A0A6J6VVR2_9ZZZZ</name>
<accession>A0A6J6VVR2</accession>
<gene>
    <name evidence="1" type="ORF">UFOPK2761_03652</name>
</gene>
<organism evidence="1">
    <name type="scientific">freshwater metagenome</name>
    <dbReference type="NCBI Taxonomy" id="449393"/>
    <lineage>
        <taxon>unclassified sequences</taxon>
        <taxon>metagenomes</taxon>
        <taxon>ecological metagenomes</taxon>
    </lineage>
</organism>
<sequence length="65" mass="7226">MLDQLVDIAHDEARPEDAAIEWYTPDEDPPAVALGELQRAGIVQHRKDGRSVVVSLTADGIRRYV</sequence>
<proteinExistence type="predicted"/>
<protein>
    <submittedName>
        <fullName evidence="1">Unannotated protein</fullName>
    </submittedName>
</protein>
<dbReference type="EMBL" id="CAEZYQ010000063">
    <property type="protein sequence ID" value="CAB4775449.1"/>
    <property type="molecule type" value="Genomic_DNA"/>
</dbReference>
<reference evidence="1" key="1">
    <citation type="submission" date="2020-05" db="EMBL/GenBank/DDBJ databases">
        <authorList>
            <person name="Chiriac C."/>
            <person name="Salcher M."/>
            <person name="Ghai R."/>
            <person name="Kavagutti S V."/>
        </authorList>
    </citation>
    <scope>NUCLEOTIDE SEQUENCE</scope>
</reference>
<dbReference type="AlphaFoldDB" id="A0A6J6VVR2"/>
<evidence type="ECO:0000313" key="1">
    <source>
        <dbReference type="EMBL" id="CAB4775449.1"/>
    </source>
</evidence>